<evidence type="ECO:0000313" key="13">
    <source>
        <dbReference type="Proteomes" id="UP001054889"/>
    </source>
</evidence>
<dbReference type="GO" id="GO:0005886">
    <property type="term" value="C:plasma membrane"/>
    <property type="evidence" value="ECO:0007669"/>
    <property type="project" value="TreeGrafter"/>
</dbReference>
<dbReference type="PANTHER" id="PTHR27002">
    <property type="entry name" value="RECEPTOR-LIKE SERINE/THREONINE-PROTEIN KINASE SD1-8"/>
    <property type="match status" value="1"/>
</dbReference>
<keyword evidence="6" id="KW-0418">Kinase</keyword>
<evidence type="ECO:0000259" key="11">
    <source>
        <dbReference type="PROSITE" id="PS50948"/>
    </source>
</evidence>
<dbReference type="PANTHER" id="PTHR27002:SF805">
    <property type="entry name" value="NON-SPECIFIC SERINE_THREONINE PROTEIN KINASE"/>
    <property type="match status" value="1"/>
</dbReference>
<feature type="domain" description="Apple" evidence="11">
    <location>
        <begin position="673"/>
        <end position="756"/>
    </location>
</feature>
<dbReference type="GO" id="GO:0004674">
    <property type="term" value="F:protein serine/threonine kinase activity"/>
    <property type="evidence" value="ECO:0007669"/>
    <property type="project" value="UniProtKB-KW"/>
</dbReference>
<dbReference type="Gene3D" id="1.10.510.10">
    <property type="entry name" value="Transferase(Phosphotransferase) domain 1"/>
    <property type="match status" value="2"/>
</dbReference>
<evidence type="ECO:0000256" key="5">
    <source>
        <dbReference type="ARBA" id="ARBA00022741"/>
    </source>
</evidence>
<dbReference type="Proteomes" id="UP001054889">
    <property type="component" value="Unassembled WGS sequence"/>
</dbReference>
<dbReference type="PIRSF" id="PIRSF000641">
    <property type="entry name" value="SRK"/>
    <property type="match status" value="1"/>
</dbReference>
<dbReference type="SMART" id="SM00473">
    <property type="entry name" value="PAN_AP"/>
    <property type="match status" value="2"/>
</dbReference>
<dbReference type="SUPFAM" id="SSF56112">
    <property type="entry name" value="Protein kinase-like (PK-like)"/>
    <property type="match status" value="2"/>
</dbReference>
<keyword evidence="4" id="KW-0732">Signal</keyword>
<dbReference type="PROSITE" id="PS50948">
    <property type="entry name" value="PAN"/>
    <property type="match status" value="2"/>
</dbReference>
<keyword evidence="8" id="KW-1015">Disulfide bond</keyword>
<keyword evidence="1" id="KW-0723">Serine/threonine-protein kinase</keyword>
<dbReference type="SMART" id="SM00220">
    <property type="entry name" value="S_TKc"/>
    <property type="match status" value="1"/>
</dbReference>
<dbReference type="InterPro" id="IPR001245">
    <property type="entry name" value="Ser-Thr/Tyr_kinase_cat_dom"/>
</dbReference>
<proteinExistence type="predicted"/>
<keyword evidence="2" id="KW-0245">EGF-like domain</keyword>
<name>A0AAV5FHQ8_ELECO</name>
<dbReference type="InterPro" id="IPR000719">
    <property type="entry name" value="Prot_kinase_dom"/>
</dbReference>
<dbReference type="GO" id="GO:0048544">
    <property type="term" value="P:recognition of pollen"/>
    <property type="evidence" value="ECO:0007669"/>
    <property type="project" value="InterPro"/>
</dbReference>
<dbReference type="Pfam" id="PF08276">
    <property type="entry name" value="PAN_2"/>
    <property type="match status" value="2"/>
</dbReference>
<dbReference type="InterPro" id="IPR024171">
    <property type="entry name" value="SRK-like_kinase"/>
</dbReference>
<keyword evidence="13" id="KW-1185">Reference proteome</keyword>
<feature type="domain" description="Protein kinase" evidence="10">
    <location>
        <begin position="228"/>
        <end position="606"/>
    </location>
</feature>
<evidence type="ECO:0000256" key="7">
    <source>
        <dbReference type="ARBA" id="ARBA00022840"/>
    </source>
</evidence>
<keyword evidence="7" id="KW-0067">ATP-binding</keyword>
<dbReference type="InterPro" id="IPR003609">
    <property type="entry name" value="Pan_app"/>
</dbReference>
<keyword evidence="9" id="KW-0325">Glycoprotein</keyword>
<dbReference type="PROSITE" id="PS00108">
    <property type="entry name" value="PROTEIN_KINASE_ST"/>
    <property type="match status" value="1"/>
</dbReference>
<reference evidence="12" key="2">
    <citation type="submission" date="2021-12" db="EMBL/GenBank/DDBJ databases">
        <title>Resequencing data analysis of finger millet.</title>
        <authorList>
            <person name="Hatakeyama M."/>
            <person name="Aluri S."/>
            <person name="Balachadran M.T."/>
            <person name="Sivarajan S.R."/>
            <person name="Poveda L."/>
            <person name="Shimizu-Inatsugi R."/>
            <person name="Schlapbach R."/>
            <person name="Sreeman S.M."/>
            <person name="Shimizu K.K."/>
        </authorList>
    </citation>
    <scope>NUCLEOTIDE SEQUENCE</scope>
</reference>
<evidence type="ECO:0000259" key="10">
    <source>
        <dbReference type="PROSITE" id="PS50011"/>
    </source>
</evidence>
<dbReference type="Pfam" id="PF00954">
    <property type="entry name" value="S_locus_glycop"/>
    <property type="match status" value="2"/>
</dbReference>
<keyword evidence="3" id="KW-0808">Transferase</keyword>
<evidence type="ECO:0008006" key="14">
    <source>
        <dbReference type="Google" id="ProtNLM"/>
    </source>
</evidence>
<dbReference type="CDD" id="cd01098">
    <property type="entry name" value="PAN_AP_plant"/>
    <property type="match status" value="2"/>
</dbReference>
<dbReference type="EMBL" id="BQKI01000085">
    <property type="protein sequence ID" value="GJN34571.1"/>
    <property type="molecule type" value="Genomic_DNA"/>
</dbReference>
<keyword evidence="5" id="KW-0547">Nucleotide-binding</keyword>
<feature type="domain" description="Apple" evidence="11">
    <location>
        <begin position="130"/>
        <end position="215"/>
    </location>
</feature>
<dbReference type="GO" id="GO:0005524">
    <property type="term" value="F:ATP binding"/>
    <property type="evidence" value="ECO:0007669"/>
    <property type="project" value="UniProtKB-KW"/>
</dbReference>
<evidence type="ECO:0000256" key="6">
    <source>
        <dbReference type="ARBA" id="ARBA00022777"/>
    </source>
</evidence>
<dbReference type="InterPro" id="IPR011009">
    <property type="entry name" value="Kinase-like_dom_sf"/>
</dbReference>
<dbReference type="FunFam" id="1.10.510.10:FF:000060">
    <property type="entry name" value="G-type lectin S-receptor-like serine/threonine-protein kinase"/>
    <property type="match status" value="1"/>
</dbReference>
<evidence type="ECO:0000313" key="12">
    <source>
        <dbReference type="EMBL" id="GJN34571.1"/>
    </source>
</evidence>
<dbReference type="Pfam" id="PF07714">
    <property type="entry name" value="PK_Tyr_Ser-Thr"/>
    <property type="match status" value="2"/>
</dbReference>
<evidence type="ECO:0000256" key="1">
    <source>
        <dbReference type="ARBA" id="ARBA00022527"/>
    </source>
</evidence>
<reference evidence="12" key="1">
    <citation type="journal article" date="2018" name="DNA Res.">
        <title>Multiple hybrid de novo genome assembly of finger millet, an orphan allotetraploid crop.</title>
        <authorList>
            <person name="Hatakeyama M."/>
            <person name="Aluri S."/>
            <person name="Balachadran M.T."/>
            <person name="Sivarajan S.R."/>
            <person name="Patrignani A."/>
            <person name="Gruter S."/>
            <person name="Poveda L."/>
            <person name="Shimizu-Inatsugi R."/>
            <person name="Baeten J."/>
            <person name="Francoijs K.J."/>
            <person name="Nataraja K.N."/>
            <person name="Reddy Y.A.N."/>
            <person name="Phadnis S."/>
            <person name="Ravikumar R.L."/>
            <person name="Schlapbach R."/>
            <person name="Sreeman S.M."/>
            <person name="Shimizu K.K."/>
        </authorList>
    </citation>
    <scope>NUCLEOTIDE SEQUENCE</scope>
</reference>
<evidence type="ECO:0000256" key="4">
    <source>
        <dbReference type="ARBA" id="ARBA00022729"/>
    </source>
</evidence>
<evidence type="ECO:0000256" key="3">
    <source>
        <dbReference type="ARBA" id="ARBA00022679"/>
    </source>
</evidence>
<organism evidence="12 13">
    <name type="scientific">Eleusine coracana subsp. coracana</name>
    <dbReference type="NCBI Taxonomy" id="191504"/>
    <lineage>
        <taxon>Eukaryota</taxon>
        <taxon>Viridiplantae</taxon>
        <taxon>Streptophyta</taxon>
        <taxon>Embryophyta</taxon>
        <taxon>Tracheophyta</taxon>
        <taxon>Spermatophyta</taxon>
        <taxon>Magnoliopsida</taxon>
        <taxon>Liliopsida</taxon>
        <taxon>Poales</taxon>
        <taxon>Poaceae</taxon>
        <taxon>PACMAD clade</taxon>
        <taxon>Chloridoideae</taxon>
        <taxon>Cynodonteae</taxon>
        <taxon>Eleusininae</taxon>
        <taxon>Eleusine</taxon>
    </lineage>
</organism>
<accession>A0AAV5FHQ8</accession>
<dbReference type="PROSITE" id="PS50011">
    <property type="entry name" value="PROTEIN_KINASE_DOM"/>
    <property type="match status" value="1"/>
</dbReference>
<protein>
    <recommendedName>
        <fullName evidence="14">Non-specific serine/threonine protein kinase</fullName>
    </recommendedName>
</protein>
<sequence>MGELVDTAEKIGANAEGSETSPSDPAPGSFSYGCDPDTFLQTFVWNGSRPLWRSGVWTGYRVYTEYVPNISAIIYISVVDIEDNAYVAFSLSNGGSRTRYVISHTGKMMLQSWNDASRRWDVLSVIPRECNHYGHCGRRGVEKRQVLAGVPEEGSAECAAECRRNCSCVAYAYANLSSSPMGDPTRCLVYMEELIDTEKIGAAAAASETLYLRLAGLPTVTDNTTTYKNRSRTWGSTTLSALLLLLSFCSPSTTADDILSPEPSGCCPVWHRHPSCCLCLYLHSDSGGSAAGDRCGHDGQTGGKGVGHHSAVTKVTSKMAAAVSSATSVAAAIDEVELNKLIINHTTSSHFAGRKRKTILDWPTRFNIIKGVAKGILYLHEDSRMRIIHRDLKASNILLDEEMRPKIADFGMARMFNDNQQNANTKRVVRTYGYMAPEYAMRGIFSVKSDVYSFGVLILEIVSGVKISSTDHIMEFENLLAYDNPNDRPLMSSVVFILENGSTTLPVPNKPVCWFSSSDDRRRVRDGFSSSTQTMIWNGTLPTVRTPPWTGYMVDTQLQVNTSGILYVAIVSTEEEIYVSYTLSDGSARTRYVLTYAGQFRRESWMSSAWVINGEWPPNNCKRYGYCGPYGYCDNTGAVLTCKCLDSFEPTSLEDWNNGRFSQGCRRKEALRCDDGFLALPLMKPPDKFVLVQNRTHEECAAECTRNCSCVAYAYSNVSASILTPDTTRCLVWAGELIDTEKIGDTPGSDTLYLRVAGLNNAAVRLINLGKEIVQNSLLSDLRMWRLQQTISLRHVRLDREVLAKFIRPCNNLYALSQSGYMAPEYAMEGVFSIKSDVYSFGVLLLEENPDDRPHMPFVVLALENGITTLPNPNHPAYFTQRSNDIEQRRNDIYNSVNNLTHTHIEGR</sequence>
<evidence type="ECO:0000256" key="8">
    <source>
        <dbReference type="ARBA" id="ARBA00023157"/>
    </source>
</evidence>
<gene>
    <name evidence="12" type="primary">gb23247</name>
    <name evidence="12" type="ORF">PR202_gb23247</name>
</gene>
<dbReference type="InterPro" id="IPR008271">
    <property type="entry name" value="Ser/Thr_kinase_AS"/>
</dbReference>
<comment type="caution">
    <text evidence="12">The sequence shown here is derived from an EMBL/GenBank/DDBJ whole genome shotgun (WGS) entry which is preliminary data.</text>
</comment>
<dbReference type="AlphaFoldDB" id="A0AAV5FHQ8"/>
<evidence type="ECO:0000256" key="2">
    <source>
        <dbReference type="ARBA" id="ARBA00022536"/>
    </source>
</evidence>
<dbReference type="InterPro" id="IPR000858">
    <property type="entry name" value="S_locus_glycoprot_dom"/>
</dbReference>
<evidence type="ECO:0000256" key="9">
    <source>
        <dbReference type="ARBA" id="ARBA00023180"/>
    </source>
</evidence>